<feature type="region of interest" description="Disordered" evidence="1">
    <location>
        <begin position="262"/>
        <end position="334"/>
    </location>
</feature>
<name>A0A8S1IQR8_9CHLO</name>
<feature type="region of interest" description="Disordered" evidence="1">
    <location>
        <begin position="56"/>
        <end position="75"/>
    </location>
</feature>
<organism evidence="3 4">
    <name type="scientific">Ostreobium quekettii</name>
    <dbReference type="NCBI Taxonomy" id="121088"/>
    <lineage>
        <taxon>Eukaryota</taxon>
        <taxon>Viridiplantae</taxon>
        <taxon>Chlorophyta</taxon>
        <taxon>core chlorophytes</taxon>
        <taxon>Ulvophyceae</taxon>
        <taxon>TCBD clade</taxon>
        <taxon>Bryopsidales</taxon>
        <taxon>Ostreobineae</taxon>
        <taxon>Ostreobiaceae</taxon>
        <taxon>Ostreobium</taxon>
    </lineage>
</organism>
<protein>
    <recommendedName>
        <fullName evidence="2">MINDY4 N-terminal dimerisation domain-containing protein</fullName>
    </recommendedName>
</protein>
<feature type="compositionally biased region" description="Basic and acidic residues" evidence="1">
    <location>
        <begin position="264"/>
        <end position="282"/>
    </location>
</feature>
<feature type="compositionally biased region" description="Low complexity" evidence="1">
    <location>
        <begin position="107"/>
        <end position="117"/>
    </location>
</feature>
<reference evidence="3" key="1">
    <citation type="submission" date="2020-12" db="EMBL/GenBank/DDBJ databases">
        <authorList>
            <person name="Iha C."/>
        </authorList>
    </citation>
    <scope>NUCLEOTIDE SEQUENCE</scope>
</reference>
<evidence type="ECO:0000259" key="2">
    <source>
        <dbReference type="Pfam" id="PF26038"/>
    </source>
</evidence>
<feature type="compositionally biased region" description="Basic and acidic residues" evidence="1">
    <location>
        <begin position="197"/>
        <end position="214"/>
    </location>
</feature>
<comment type="caution">
    <text evidence="3">The sequence shown here is derived from an EMBL/GenBank/DDBJ whole genome shotgun (WGS) entry which is preliminary data.</text>
</comment>
<feature type="region of interest" description="Disordered" evidence="1">
    <location>
        <begin position="197"/>
        <end position="217"/>
    </location>
</feature>
<feature type="compositionally biased region" description="Basic and acidic residues" evidence="1">
    <location>
        <begin position="306"/>
        <end position="322"/>
    </location>
</feature>
<evidence type="ECO:0000313" key="4">
    <source>
        <dbReference type="Proteomes" id="UP000708148"/>
    </source>
</evidence>
<evidence type="ECO:0000256" key="1">
    <source>
        <dbReference type="SAM" id="MobiDB-lite"/>
    </source>
</evidence>
<dbReference type="Pfam" id="PF26038">
    <property type="entry name" value="Dimer_MINDY4_N"/>
    <property type="match status" value="1"/>
</dbReference>
<sequence length="461" mass="50376">MAERRNTDITEGLIREYLSTKGLTRTLETFNQENPKTDSSISKRGTLRKALGLEQLAKKTQAHNSSSSDSGPRSVLDMWVDHKLNKSARQAPQKSSKSKSGERAEGRAAAGSAAAEPSGRDSWTIEALHHSIDQKNGVDTASHRAHEDRNKASMSSSVDRPCFLSSSDDLLHSRYHINASCKMPSARSVQYCSGRSEMRDEHGRRDREASHDHSCSGPYPLGEHMTCHEQKGQSDSFSSGQQIKAHTMLGHHESTLARNSYGHRRMESPVSRNDHDYSRFASDEQPLSSVPSRLLAGMSSQAARHGKAERISAPESWADKPSQHKFSNSNPSTACATDSCGLGSGKHGTSAGRLAAAVGWCQPALDVLKMGETSRDRKLGGQPSAIHASKHFDRLRLDDPPATWTSASALGPHSRRTERNSSNVWKHIETAMAHVSWFAPASVVHLHRSPCIHNRNSCSGG</sequence>
<feature type="region of interest" description="Disordered" evidence="1">
    <location>
        <begin position="85"/>
        <end position="120"/>
    </location>
</feature>
<dbReference type="OrthoDB" id="10263628at2759"/>
<dbReference type="EMBL" id="CAJHUC010000675">
    <property type="protein sequence ID" value="CAD7697561.1"/>
    <property type="molecule type" value="Genomic_DNA"/>
</dbReference>
<feature type="domain" description="MINDY4 N-terminal dimerisation" evidence="2">
    <location>
        <begin position="8"/>
        <end position="83"/>
    </location>
</feature>
<feature type="compositionally biased region" description="Polar residues" evidence="1">
    <location>
        <begin position="324"/>
        <end position="334"/>
    </location>
</feature>
<dbReference type="PROSITE" id="PS50896">
    <property type="entry name" value="LISH"/>
    <property type="match status" value="1"/>
</dbReference>
<feature type="compositionally biased region" description="Polar residues" evidence="1">
    <location>
        <begin position="62"/>
        <end position="71"/>
    </location>
</feature>
<gene>
    <name evidence="3" type="ORF">OSTQU699_LOCUS2922</name>
</gene>
<feature type="region of interest" description="Disordered" evidence="1">
    <location>
        <begin position="132"/>
        <end position="159"/>
    </location>
</feature>
<keyword evidence="4" id="KW-1185">Reference proteome</keyword>
<accession>A0A8S1IQR8</accession>
<dbReference type="Proteomes" id="UP000708148">
    <property type="component" value="Unassembled WGS sequence"/>
</dbReference>
<evidence type="ECO:0000313" key="3">
    <source>
        <dbReference type="EMBL" id="CAD7697561.1"/>
    </source>
</evidence>
<feature type="compositionally biased region" description="Basic and acidic residues" evidence="1">
    <location>
        <begin position="141"/>
        <end position="151"/>
    </location>
</feature>
<dbReference type="AlphaFoldDB" id="A0A8S1IQR8"/>
<proteinExistence type="predicted"/>
<dbReference type="InterPro" id="IPR059022">
    <property type="entry name" value="MINDY4_N"/>
</dbReference>
<dbReference type="InterPro" id="IPR006594">
    <property type="entry name" value="LisH"/>
</dbReference>